<protein>
    <submittedName>
        <fullName evidence="2">Uncharacterized protein</fullName>
    </submittedName>
</protein>
<comment type="caution">
    <text evidence="2">The sequence shown here is derived from an EMBL/GenBank/DDBJ whole genome shotgun (WGS) entry which is preliminary data.</text>
</comment>
<gene>
    <name evidence="2" type="ORF">B0A48_06754</name>
</gene>
<feature type="compositionally biased region" description="Low complexity" evidence="1">
    <location>
        <begin position="197"/>
        <end position="215"/>
    </location>
</feature>
<dbReference type="AlphaFoldDB" id="A0A1V8T9U1"/>
<dbReference type="Proteomes" id="UP000192596">
    <property type="component" value="Unassembled WGS sequence"/>
</dbReference>
<sequence>MDIMLTPPEDNGRYRSGDFTFFKALQAASMIDGTNHVATLSAELGDDADILLAAMDNLNAGLAYVHQDAFQNVYDGVKGSLASPDDSHDKMETTLAKLYVDITMQRNMADMAINKMSNSAVALINQQPERVQEQIANVWITGLTLIADCVQVSLQRMQTLDSKIDDFIRLEESSSVVKSSIVSAVAGLRGIFSLMDTNSTPESPGSSGNSPRSNSIASAGASVFRRMSNVFAPSVAVSSRSASVASNNSAAHMRNGSVSSLHSNGTQQQPVYRTPNYVRNSVSAGCPTALPAAFAAPKFSEHEWGKKLSTIPPTPGTAQEEMLDPFDTRDVPEVPKVPELVRLVSLEEGKGVGHVGGGMGQESLMGMV</sequence>
<evidence type="ECO:0000313" key="3">
    <source>
        <dbReference type="Proteomes" id="UP000192596"/>
    </source>
</evidence>
<evidence type="ECO:0000313" key="2">
    <source>
        <dbReference type="EMBL" id="OQO07962.1"/>
    </source>
</evidence>
<reference evidence="3" key="1">
    <citation type="submission" date="2017-03" db="EMBL/GenBank/DDBJ databases">
        <title>Genomes of endolithic fungi from Antarctica.</title>
        <authorList>
            <person name="Coleine C."/>
            <person name="Masonjones S."/>
            <person name="Stajich J.E."/>
        </authorList>
    </citation>
    <scope>NUCLEOTIDE SEQUENCE [LARGE SCALE GENOMIC DNA]</scope>
    <source>
        <strain evidence="3">CCFEE 5527</strain>
    </source>
</reference>
<evidence type="ECO:0000256" key="1">
    <source>
        <dbReference type="SAM" id="MobiDB-lite"/>
    </source>
</evidence>
<proteinExistence type="predicted"/>
<name>A0A1V8T9U1_9PEZI</name>
<dbReference type="InParanoid" id="A0A1V8T9U1"/>
<accession>A0A1V8T9U1</accession>
<dbReference type="OrthoDB" id="5342588at2759"/>
<feature type="region of interest" description="Disordered" evidence="1">
    <location>
        <begin position="197"/>
        <end position="216"/>
    </location>
</feature>
<dbReference type="EMBL" id="NAJO01000013">
    <property type="protein sequence ID" value="OQO07962.1"/>
    <property type="molecule type" value="Genomic_DNA"/>
</dbReference>
<dbReference type="STRING" id="1507870.A0A1V8T9U1"/>
<feature type="compositionally biased region" description="Polar residues" evidence="1">
    <location>
        <begin position="256"/>
        <end position="269"/>
    </location>
</feature>
<feature type="region of interest" description="Disordered" evidence="1">
    <location>
        <begin position="246"/>
        <end position="269"/>
    </location>
</feature>
<organism evidence="2 3">
    <name type="scientific">Cryoendolithus antarcticus</name>
    <dbReference type="NCBI Taxonomy" id="1507870"/>
    <lineage>
        <taxon>Eukaryota</taxon>
        <taxon>Fungi</taxon>
        <taxon>Dikarya</taxon>
        <taxon>Ascomycota</taxon>
        <taxon>Pezizomycotina</taxon>
        <taxon>Dothideomycetes</taxon>
        <taxon>Dothideomycetidae</taxon>
        <taxon>Cladosporiales</taxon>
        <taxon>Cladosporiaceae</taxon>
        <taxon>Cryoendolithus</taxon>
    </lineage>
</organism>
<keyword evidence="3" id="KW-1185">Reference proteome</keyword>